<dbReference type="PANTHER" id="PTHR33406">
    <property type="entry name" value="MEMBRANE PROTEIN MJ1562-RELATED"/>
    <property type="match status" value="1"/>
</dbReference>
<dbReference type="Pfam" id="PF03176">
    <property type="entry name" value="MMPL"/>
    <property type="match status" value="2"/>
</dbReference>
<organism evidence="8 9">
    <name type="scientific">Kribbella amoyensis</name>
    <dbReference type="NCBI Taxonomy" id="996641"/>
    <lineage>
        <taxon>Bacteria</taxon>
        <taxon>Bacillati</taxon>
        <taxon>Actinomycetota</taxon>
        <taxon>Actinomycetes</taxon>
        <taxon>Propionibacteriales</taxon>
        <taxon>Kribbellaceae</taxon>
        <taxon>Kribbella</taxon>
    </lineage>
</organism>
<protein>
    <submittedName>
        <fullName evidence="8">RND superfamily putative drug exporter</fullName>
    </submittedName>
</protein>
<evidence type="ECO:0000256" key="3">
    <source>
        <dbReference type="ARBA" id="ARBA00022692"/>
    </source>
</evidence>
<keyword evidence="3 6" id="KW-0812">Transmembrane</keyword>
<evidence type="ECO:0000256" key="5">
    <source>
        <dbReference type="ARBA" id="ARBA00023136"/>
    </source>
</evidence>
<evidence type="ECO:0000259" key="7">
    <source>
        <dbReference type="PROSITE" id="PS50156"/>
    </source>
</evidence>
<evidence type="ECO:0000313" key="9">
    <source>
        <dbReference type="Proteomes" id="UP000318380"/>
    </source>
</evidence>
<feature type="transmembrane region" description="Helical" evidence="6">
    <location>
        <begin position="680"/>
        <end position="706"/>
    </location>
</feature>
<sequence>MAGQGARFWAGERLMNSRGAVTVRIARWSATHPWRAIGLWLVLVVVAVGLSIAIPKQQTKEADNWVGQSGQAAELIQRAGLEDKPSETVLITDPDGPLDRAAATSALTQLRQKMTAIDAVGAVGQPVWAENGKAALLPIELKGSADDAAENIDQLVTATADVQKAHPGLTIAETGGTSLDAGIWTQVGSDLARAEKLSLPITFALMLLAFGALIAAGIPVLLAFSAVGAALGFYAPLSYLFPDGGSVANVVLLIGMAVGVDYSLFYLKREREERRRGRSTVDAVEIAAATSGHSVVVSGLAVIVSMAGLFVAQDPTFSSMAAATIVVVAVAVIGSLTVLPALLAKLGHRVDRPRVPLLWRLNRRIGPGGISRRLLAPVLRFPRVALVVSTVAVIALAVPALGMKTEPGGLDTLPQSIPEVKTMKTLQQNFPSEGMAYDVVAKADDKTAAVAALNRLQQAAVESGKFVPGQAVRTSGDTAMLRLVSVLPDTTADAKVALDQLRGDLVPKAFSSLPQATWAVGGESASSVDYGEHQRDKLPYVIAFVLALTLVMMAFTFRSVAIALVTTLLNLASVAACFGVLALIFQHTWAEGLLHFTSPGFVVSWIPVFLFVILIGLSMDYHVFVLGRIREGVRAGLNPREAVRQGVVDSAGVVTSAAAVMVSVFAVFATLGMIEMKQMGVGLAVAVLIDATLVRIVMLPSILVLLGRKAWWPNKLPTPTPTPTKERELVTA</sequence>
<dbReference type="PANTHER" id="PTHR33406:SF13">
    <property type="entry name" value="MEMBRANE PROTEIN YDFJ"/>
    <property type="match status" value="1"/>
</dbReference>
<dbReference type="Gene3D" id="1.20.1640.10">
    <property type="entry name" value="Multidrug efflux transporter AcrB transmembrane domain"/>
    <property type="match status" value="2"/>
</dbReference>
<evidence type="ECO:0000256" key="1">
    <source>
        <dbReference type="ARBA" id="ARBA00004651"/>
    </source>
</evidence>
<evidence type="ECO:0000313" key="8">
    <source>
        <dbReference type="EMBL" id="TWD79732.1"/>
    </source>
</evidence>
<dbReference type="EMBL" id="VIVK01000001">
    <property type="protein sequence ID" value="TWD79732.1"/>
    <property type="molecule type" value="Genomic_DNA"/>
</dbReference>
<gene>
    <name evidence="8" type="ORF">FB561_0797</name>
</gene>
<feature type="transmembrane region" description="Helical" evidence="6">
    <location>
        <begin position="562"/>
        <end position="585"/>
    </location>
</feature>
<dbReference type="InterPro" id="IPR000731">
    <property type="entry name" value="SSD"/>
</dbReference>
<feature type="transmembrane region" description="Helical" evidence="6">
    <location>
        <begin position="288"/>
        <end position="311"/>
    </location>
</feature>
<reference evidence="8 9" key="1">
    <citation type="submission" date="2019-06" db="EMBL/GenBank/DDBJ databases">
        <title>Sequencing the genomes of 1000 actinobacteria strains.</title>
        <authorList>
            <person name="Klenk H.-P."/>
        </authorList>
    </citation>
    <scope>NUCLEOTIDE SEQUENCE [LARGE SCALE GENOMIC DNA]</scope>
    <source>
        <strain evidence="8 9">DSM 24683</strain>
    </source>
</reference>
<keyword evidence="5 6" id="KW-0472">Membrane</keyword>
<feature type="transmembrane region" description="Helical" evidence="6">
    <location>
        <begin position="37"/>
        <end position="54"/>
    </location>
</feature>
<keyword evidence="4 6" id="KW-1133">Transmembrane helix</keyword>
<feature type="transmembrane region" description="Helical" evidence="6">
    <location>
        <begin position="203"/>
        <end position="235"/>
    </location>
</feature>
<accession>A0A561BLP7</accession>
<dbReference type="InterPro" id="IPR004869">
    <property type="entry name" value="MMPL_dom"/>
</dbReference>
<dbReference type="SUPFAM" id="SSF82866">
    <property type="entry name" value="Multidrug efflux transporter AcrB transmembrane domain"/>
    <property type="match status" value="2"/>
</dbReference>
<keyword evidence="9" id="KW-1185">Reference proteome</keyword>
<dbReference type="PROSITE" id="PS50156">
    <property type="entry name" value="SSD"/>
    <property type="match status" value="1"/>
</dbReference>
<feature type="transmembrane region" description="Helical" evidence="6">
    <location>
        <begin position="381"/>
        <end position="401"/>
    </location>
</feature>
<dbReference type="InterPro" id="IPR050545">
    <property type="entry name" value="Mycobact_MmpL"/>
</dbReference>
<feature type="transmembrane region" description="Helical" evidence="6">
    <location>
        <begin position="317"/>
        <end position="344"/>
    </location>
</feature>
<dbReference type="GO" id="GO:0005886">
    <property type="term" value="C:plasma membrane"/>
    <property type="evidence" value="ECO:0007669"/>
    <property type="project" value="UniProtKB-SubCell"/>
</dbReference>
<keyword evidence="2" id="KW-1003">Cell membrane</keyword>
<feature type="transmembrane region" description="Helical" evidence="6">
    <location>
        <begin position="605"/>
        <end position="626"/>
    </location>
</feature>
<dbReference type="Proteomes" id="UP000318380">
    <property type="component" value="Unassembled WGS sequence"/>
</dbReference>
<feature type="transmembrane region" description="Helical" evidence="6">
    <location>
        <begin position="247"/>
        <end position="267"/>
    </location>
</feature>
<feature type="transmembrane region" description="Helical" evidence="6">
    <location>
        <begin position="538"/>
        <end position="555"/>
    </location>
</feature>
<name>A0A561BLP7_9ACTN</name>
<dbReference type="AlphaFoldDB" id="A0A561BLP7"/>
<evidence type="ECO:0000256" key="6">
    <source>
        <dbReference type="SAM" id="Phobius"/>
    </source>
</evidence>
<comment type="subcellular location">
    <subcellularLocation>
        <location evidence="1">Cell membrane</location>
        <topology evidence="1">Multi-pass membrane protein</topology>
    </subcellularLocation>
</comment>
<evidence type="ECO:0000256" key="4">
    <source>
        <dbReference type="ARBA" id="ARBA00022989"/>
    </source>
</evidence>
<evidence type="ECO:0000256" key="2">
    <source>
        <dbReference type="ARBA" id="ARBA00022475"/>
    </source>
</evidence>
<feature type="domain" description="SSD" evidence="7">
    <location>
        <begin position="220"/>
        <end position="345"/>
    </location>
</feature>
<feature type="transmembrane region" description="Helical" evidence="6">
    <location>
        <begin position="647"/>
        <end position="674"/>
    </location>
</feature>
<comment type="caution">
    <text evidence="8">The sequence shown here is derived from an EMBL/GenBank/DDBJ whole genome shotgun (WGS) entry which is preliminary data.</text>
</comment>
<proteinExistence type="predicted"/>